<dbReference type="Proteomes" id="UP001218362">
    <property type="component" value="Chromosome"/>
</dbReference>
<evidence type="ECO:0000256" key="6">
    <source>
        <dbReference type="ARBA" id="ARBA00022552"/>
    </source>
</evidence>
<organism evidence="16 17">
    <name type="scientific">Candidatus Andeanibacterium colombiense</name>
    <dbReference type="NCBI Taxonomy" id="3121345"/>
    <lineage>
        <taxon>Bacteria</taxon>
        <taxon>Pseudomonadati</taxon>
        <taxon>Pseudomonadota</taxon>
        <taxon>Alphaproteobacteria</taxon>
        <taxon>Sphingomonadales</taxon>
        <taxon>Sphingomonadaceae</taxon>
        <taxon>Candidatus Andeanibacterium</taxon>
    </lineage>
</organism>
<dbReference type="Pfam" id="PF20260">
    <property type="entry name" value="PUA_4"/>
    <property type="match status" value="1"/>
</dbReference>
<evidence type="ECO:0000313" key="16">
    <source>
        <dbReference type="EMBL" id="WEK47520.1"/>
    </source>
</evidence>
<dbReference type="SUPFAM" id="SSF88697">
    <property type="entry name" value="PUA domain-like"/>
    <property type="match status" value="1"/>
</dbReference>
<dbReference type="CDD" id="cd18084">
    <property type="entry name" value="RsmE-like"/>
    <property type="match status" value="1"/>
</dbReference>
<comment type="function">
    <text evidence="10 12">Specifically methylates the N3 position of the uracil ring of uridine 1498 (m3U1498) in 16S rRNA. Acts on the fully assembled 30S ribosomal subunit.</text>
</comment>
<dbReference type="NCBIfam" id="NF008696">
    <property type="entry name" value="PRK11713.3-5"/>
    <property type="match status" value="1"/>
</dbReference>
<dbReference type="InterPro" id="IPR046886">
    <property type="entry name" value="RsmE_MTase_dom"/>
</dbReference>
<dbReference type="AlphaFoldDB" id="A0AAJ5X4C2"/>
<dbReference type="GO" id="GO:0070475">
    <property type="term" value="P:rRNA base methylation"/>
    <property type="evidence" value="ECO:0007669"/>
    <property type="project" value="TreeGrafter"/>
</dbReference>
<evidence type="ECO:0000256" key="2">
    <source>
        <dbReference type="ARBA" id="ARBA00005528"/>
    </source>
</evidence>
<evidence type="ECO:0000313" key="17">
    <source>
        <dbReference type="Proteomes" id="UP001218362"/>
    </source>
</evidence>
<evidence type="ECO:0000256" key="4">
    <source>
        <dbReference type="ARBA" id="ARBA00013673"/>
    </source>
</evidence>
<evidence type="ECO:0000256" key="9">
    <source>
        <dbReference type="ARBA" id="ARBA00022691"/>
    </source>
</evidence>
<evidence type="ECO:0000256" key="11">
    <source>
        <dbReference type="ARBA" id="ARBA00047944"/>
    </source>
</evidence>
<dbReference type="Gene3D" id="2.40.240.20">
    <property type="entry name" value="Hypothetical PUA domain-like, domain 1"/>
    <property type="match status" value="1"/>
</dbReference>
<evidence type="ECO:0000256" key="3">
    <source>
        <dbReference type="ARBA" id="ARBA00012328"/>
    </source>
</evidence>
<evidence type="ECO:0000256" key="1">
    <source>
        <dbReference type="ARBA" id="ARBA00004496"/>
    </source>
</evidence>
<name>A0AAJ5X4C2_9SPHN</name>
<dbReference type="InterPro" id="IPR046887">
    <property type="entry name" value="RsmE_PUA-like"/>
</dbReference>
<protein>
    <recommendedName>
        <fullName evidence="4 12">Ribosomal RNA small subunit methyltransferase E</fullName>
        <ecNumber evidence="3 12">2.1.1.193</ecNumber>
    </recommendedName>
</protein>
<evidence type="ECO:0000259" key="14">
    <source>
        <dbReference type="Pfam" id="PF04452"/>
    </source>
</evidence>
<dbReference type="SUPFAM" id="SSF75217">
    <property type="entry name" value="alpha/beta knot"/>
    <property type="match status" value="1"/>
</dbReference>
<dbReference type="EC" id="2.1.1.193" evidence="3 12"/>
<comment type="subcellular location">
    <subcellularLocation>
        <location evidence="1 12">Cytoplasm</location>
    </subcellularLocation>
</comment>
<dbReference type="PANTHER" id="PTHR30027:SF3">
    <property type="entry name" value="16S RRNA (URACIL(1498)-N(3))-METHYLTRANSFERASE"/>
    <property type="match status" value="1"/>
</dbReference>
<dbReference type="PANTHER" id="PTHR30027">
    <property type="entry name" value="RIBOSOMAL RNA SMALL SUBUNIT METHYLTRANSFERASE E"/>
    <property type="match status" value="1"/>
</dbReference>
<evidence type="ECO:0000256" key="8">
    <source>
        <dbReference type="ARBA" id="ARBA00022679"/>
    </source>
</evidence>
<dbReference type="PIRSF" id="PIRSF015601">
    <property type="entry name" value="MTase_slr0722"/>
    <property type="match status" value="1"/>
</dbReference>
<evidence type="ECO:0000256" key="7">
    <source>
        <dbReference type="ARBA" id="ARBA00022603"/>
    </source>
</evidence>
<proteinExistence type="inferred from homology"/>
<accession>A0AAJ5X4C2</accession>
<comment type="similarity">
    <text evidence="2 12">Belongs to the RNA methyltransferase RsmE family.</text>
</comment>
<keyword evidence="5 12" id="KW-0963">Cytoplasm</keyword>
<reference evidence="16" key="1">
    <citation type="submission" date="2023-03" db="EMBL/GenBank/DDBJ databases">
        <title>Andean soil-derived lignocellulolytic bacterial consortium as a source of novel taxa and putative plastic-active enzymes.</title>
        <authorList>
            <person name="Diaz-Garcia L."/>
            <person name="Chuvochina M."/>
            <person name="Feuerriegel G."/>
            <person name="Bunk B."/>
            <person name="Sproer C."/>
            <person name="Streit W.R."/>
            <person name="Rodriguez L.M."/>
            <person name="Overmann J."/>
            <person name="Jimenez D.J."/>
        </authorList>
    </citation>
    <scope>NUCLEOTIDE SEQUENCE</scope>
    <source>
        <strain evidence="16">MAG 26</strain>
    </source>
</reference>
<keyword evidence="9 12" id="KW-0949">S-adenosyl-L-methionine</keyword>
<dbReference type="InterPro" id="IPR029028">
    <property type="entry name" value="Alpha/beta_knot_MTases"/>
</dbReference>
<comment type="catalytic activity">
    <reaction evidence="11 12">
        <text>uridine(1498) in 16S rRNA + S-adenosyl-L-methionine = N(3)-methyluridine(1498) in 16S rRNA + S-adenosyl-L-homocysteine + H(+)</text>
        <dbReference type="Rhea" id="RHEA:42920"/>
        <dbReference type="Rhea" id="RHEA-COMP:10283"/>
        <dbReference type="Rhea" id="RHEA-COMP:10284"/>
        <dbReference type="ChEBI" id="CHEBI:15378"/>
        <dbReference type="ChEBI" id="CHEBI:57856"/>
        <dbReference type="ChEBI" id="CHEBI:59789"/>
        <dbReference type="ChEBI" id="CHEBI:65315"/>
        <dbReference type="ChEBI" id="CHEBI:74502"/>
        <dbReference type="EC" id="2.1.1.193"/>
    </reaction>
</comment>
<dbReference type="Gene3D" id="3.40.1280.10">
    <property type="match status" value="1"/>
</dbReference>
<dbReference type="GO" id="GO:0005737">
    <property type="term" value="C:cytoplasm"/>
    <property type="evidence" value="ECO:0007669"/>
    <property type="project" value="UniProtKB-SubCell"/>
</dbReference>
<dbReference type="Pfam" id="PF04452">
    <property type="entry name" value="Methyltrans_RNA"/>
    <property type="match status" value="1"/>
</dbReference>
<gene>
    <name evidence="16" type="ORF">P0Y56_04300</name>
</gene>
<dbReference type="KEGG" id="acob:P0Y56_04300"/>
<evidence type="ECO:0000256" key="12">
    <source>
        <dbReference type="PIRNR" id="PIRNR015601"/>
    </source>
</evidence>
<evidence type="ECO:0000256" key="10">
    <source>
        <dbReference type="ARBA" id="ARBA00025699"/>
    </source>
</evidence>
<evidence type="ECO:0000259" key="15">
    <source>
        <dbReference type="Pfam" id="PF20260"/>
    </source>
</evidence>
<dbReference type="InterPro" id="IPR006700">
    <property type="entry name" value="RsmE"/>
</dbReference>
<evidence type="ECO:0000256" key="5">
    <source>
        <dbReference type="ARBA" id="ARBA00022490"/>
    </source>
</evidence>
<keyword evidence="6 12" id="KW-0698">rRNA processing</keyword>
<feature type="domain" description="Ribosomal RNA small subunit methyltransferase E methyltransferase" evidence="14">
    <location>
        <begin position="83"/>
        <end position="262"/>
    </location>
</feature>
<evidence type="ECO:0000256" key="13">
    <source>
        <dbReference type="SAM" id="MobiDB-lite"/>
    </source>
</evidence>
<dbReference type="EMBL" id="CP119316">
    <property type="protein sequence ID" value="WEK47520.1"/>
    <property type="molecule type" value="Genomic_DNA"/>
</dbReference>
<dbReference type="NCBIfam" id="TIGR00046">
    <property type="entry name" value="RsmE family RNA methyltransferase"/>
    <property type="match status" value="1"/>
</dbReference>
<feature type="domain" description="Ribosomal RNA small subunit methyltransferase E PUA-like" evidence="15">
    <location>
        <begin position="29"/>
        <end position="75"/>
    </location>
</feature>
<dbReference type="InterPro" id="IPR015947">
    <property type="entry name" value="PUA-like_sf"/>
</dbReference>
<dbReference type="GO" id="GO:0070042">
    <property type="term" value="F:rRNA (uridine-N3-)-methyltransferase activity"/>
    <property type="evidence" value="ECO:0007669"/>
    <property type="project" value="TreeGrafter"/>
</dbReference>
<keyword evidence="8 12" id="KW-0808">Transferase</keyword>
<feature type="region of interest" description="Disordered" evidence="13">
    <location>
        <begin position="185"/>
        <end position="206"/>
    </location>
</feature>
<dbReference type="InterPro" id="IPR029026">
    <property type="entry name" value="tRNA_m1G_MTases_N"/>
</dbReference>
<sequence length="273" mass="29352">MPATPAWPPKSAPRLFIPGPLAAGHTLALEGPQAHYLARVMRVAEGDAVILCDDLTGEWAARVTEAGKREVTLEVAERLRERQPVPDFTLCAALLKKDRFDWVLEKATELGVRRIQPVLTRRCVADKLNLERARAAIVEAAEQCARTALPELAEPVKLDALLKSWDASRALFFADEAGGEPAAEAFAEPLRRQGPQSDSRDTEGGARLRGDSLKAALLVGPEGGFDDAERAAIRVLSAAVPITLGPRILRGETAAISATAVWMALAGDWSQIA</sequence>
<keyword evidence="7 12" id="KW-0489">Methyltransferase</keyword>